<protein>
    <recommendedName>
        <fullName evidence="4 7">Signal peptidase I</fullName>
        <ecNumber evidence="4 7">3.4.21.89</ecNumber>
    </recommendedName>
</protein>
<feature type="active site" evidence="6">
    <location>
        <position position="40"/>
    </location>
</feature>
<dbReference type="EMBL" id="FQWY01000022">
    <property type="protein sequence ID" value="SHG99639.1"/>
    <property type="molecule type" value="Genomic_DNA"/>
</dbReference>
<dbReference type="PANTHER" id="PTHR43390">
    <property type="entry name" value="SIGNAL PEPTIDASE I"/>
    <property type="match status" value="1"/>
</dbReference>
<dbReference type="GO" id="GO:0009003">
    <property type="term" value="F:signal peptidase activity"/>
    <property type="evidence" value="ECO:0007669"/>
    <property type="project" value="UniProtKB-EC"/>
</dbReference>
<dbReference type="Proteomes" id="UP000242329">
    <property type="component" value="Unassembled WGS sequence"/>
</dbReference>
<evidence type="ECO:0000256" key="3">
    <source>
        <dbReference type="ARBA" id="ARBA00009370"/>
    </source>
</evidence>
<dbReference type="InterPro" id="IPR019533">
    <property type="entry name" value="Peptidase_S26"/>
</dbReference>
<evidence type="ECO:0000256" key="1">
    <source>
        <dbReference type="ARBA" id="ARBA00000677"/>
    </source>
</evidence>
<dbReference type="NCBIfam" id="TIGR02227">
    <property type="entry name" value="sigpep_I_bact"/>
    <property type="match status" value="1"/>
</dbReference>
<evidence type="ECO:0000256" key="5">
    <source>
        <dbReference type="ARBA" id="ARBA00022801"/>
    </source>
</evidence>
<dbReference type="GO" id="GO:0004252">
    <property type="term" value="F:serine-type endopeptidase activity"/>
    <property type="evidence" value="ECO:0007669"/>
    <property type="project" value="InterPro"/>
</dbReference>
<reference evidence="10" key="1">
    <citation type="submission" date="2016-11" db="EMBL/GenBank/DDBJ databases">
        <authorList>
            <person name="Varghese N."/>
            <person name="Submissions S."/>
        </authorList>
    </citation>
    <scope>NUCLEOTIDE SEQUENCE [LARGE SCALE GENOMIC DNA]</scope>
    <source>
        <strain evidence="10">DSM 11003</strain>
    </source>
</reference>
<evidence type="ECO:0000256" key="6">
    <source>
        <dbReference type="PIRSR" id="PIRSR600223-1"/>
    </source>
</evidence>
<dbReference type="InterPro" id="IPR000223">
    <property type="entry name" value="Pept_S26A_signal_pept_1"/>
</dbReference>
<dbReference type="RefSeq" id="WP_073092119.1">
    <property type="nucleotide sequence ID" value="NZ_FQWY01000022.1"/>
</dbReference>
<dbReference type="InterPro" id="IPR036286">
    <property type="entry name" value="LexA/Signal_pep-like_sf"/>
</dbReference>
<dbReference type="PRINTS" id="PR00727">
    <property type="entry name" value="LEADERPTASE"/>
</dbReference>
<dbReference type="Gene3D" id="2.10.109.10">
    <property type="entry name" value="Umud Fragment, subunit A"/>
    <property type="match status" value="1"/>
</dbReference>
<dbReference type="AlphaFoldDB" id="A0A1M5PDS3"/>
<name>A0A1M5PDS3_9FIRM</name>
<evidence type="ECO:0000256" key="2">
    <source>
        <dbReference type="ARBA" id="ARBA00004401"/>
    </source>
</evidence>
<dbReference type="GO" id="GO:0006465">
    <property type="term" value="P:signal peptide processing"/>
    <property type="evidence" value="ECO:0007669"/>
    <property type="project" value="InterPro"/>
</dbReference>
<dbReference type="SUPFAM" id="SSF51306">
    <property type="entry name" value="LexA/Signal peptidase"/>
    <property type="match status" value="1"/>
</dbReference>
<feature type="active site" evidence="6">
    <location>
        <position position="85"/>
    </location>
</feature>
<dbReference type="EC" id="3.4.21.89" evidence="4 7"/>
<feature type="transmembrane region" description="Helical" evidence="7">
    <location>
        <begin position="12"/>
        <end position="30"/>
    </location>
</feature>
<dbReference type="GO" id="GO:0005886">
    <property type="term" value="C:plasma membrane"/>
    <property type="evidence" value="ECO:0007669"/>
    <property type="project" value="UniProtKB-SubCell"/>
</dbReference>
<gene>
    <name evidence="9" type="ORF">SAMN02745221_01434</name>
</gene>
<dbReference type="InterPro" id="IPR019758">
    <property type="entry name" value="Pept_S26A_signal_pept_1_CS"/>
</dbReference>
<comment type="catalytic activity">
    <reaction evidence="1 7">
        <text>Cleavage of hydrophobic, N-terminal signal or leader sequences from secreted and periplasmic proteins.</text>
        <dbReference type="EC" id="3.4.21.89"/>
    </reaction>
</comment>
<evidence type="ECO:0000259" key="8">
    <source>
        <dbReference type="Pfam" id="PF10502"/>
    </source>
</evidence>
<evidence type="ECO:0000313" key="9">
    <source>
        <dbReference type="EMBL" id="SHG99639.1"/>
    </source>
</evidence>
<evidence type="ECO:0000256" key="4">
    <source>
        <dbReference type="ARBA" id="ARBA00013208"/>
    </source>
</evidence>
<organism evidence="9 10">
    <name type="scientific">Thermosyntropha lipolytica DSM 11003</name>
    <dbReference type="NCBI Taxonomy" id="1123382"/>
    <lineage>
        <taxon>Bacteria</taxon>
        <taxon>Bacillati</taxon>
        <taxon>Bacillota</taxon>
        <taxon>Clostridia</taxon>
        <taxon>Eubacteriales</taxon>
        <taxon>Syntrophomonadaceae</taxon>
        <taxon>Thermosyntropha</taxon>
    </lineage>
</organism>
<evidence type="ECO:0000313" key="10">
    <source>
        <dbReference type="Proteomes" id="UP000242329"/>
    </source>
</evidence>
<feature type="domain" description="Peptidase S26" evidence="8">
    <location>
        <begin position="10"/>
        <end position="166"/>
    </location>
</feature>
<dbReference type="PROSITE" id="PS00760">
    <property type="entry name" value="SPASE_I_2"/>
    <property type="match status" value="1"/>
</dbReference>
<dbReference type="PROSITE" id="PS00761">
    <property type="entry name" value="SPASE_I_3"/>
    <property type="match status" value="1"/>
</dbReference>
<proteinExistence type="inferred from homology"/>
<evidence type="ECO:0000256" key="7">
    <source>
        <dbReference type="RuleBase" id="RU362042"/>
    </source>
</evidence>
<comment type="similarity">
    <text evidence="3 7">Belongs to the peptidase S26 family.</text>
</comment>
<dbReference type="STRING" id="1123382.SAMN02745221_01434"/>
<keyword evidence="7" id="KW-0812">Transmembrane</keyword>
<comment type="subcellular location">
    <subcellularLocation>
        <location evidence="2">Cell membrane</location>
        <topology evidence="2">Single-pass type II membrane protein</topology>
    </subcellularLocation>
    <subcellularLocation>
        <location evidence="7">Membrane</location>
        <topology evidence="7">Single-pass type II membrane protein</topology>
    </subcellularLocation>
</comment>
<keyword evidence="5 7" id="KW-0378">Hydrolase</keyword>
<dbReference type="PANTHER" id="PTHR43390:SF1">
    <property type="entry name" value="CHLOROPLAST PROCESSING PEPTIDASE"/>
    <property type="match status" value="1"/>
</dbReference>
<accession>A0A1M5PDS3</accession>
<sequence>MSKALKDFIKETVSVVVIAFILAMLLRTYVIEGRIIPTGSMLPTLQLQDRVMVNKFIYYFKEPQRGDIIVFRPPEAINAKEDYIKRVIGLPGEKVEMKNGRVYINDKPLKEPYLYEPLDYEYGPVWVPEDSFLVLGDNRNHSFDSHMWNAWLTRDHIKGKAFMVYWPINHIHLLERGVSFDEDTGN</sequence>
<keyword evidence="7" id="KW-0472">Membrane</keyword>
<keyword evidence="7" id="KW-1133">Transmembrane helix</keyword>
<dbReference type="Pfam" id="PF10502">
    <property type="entry name" value="Peptidase_S26"/>
    <property type="match status" value="1"/>
</dbReference>
<dbReference type="InterPro" id="IPR019757">
    <property type="entry name" value="Pept_S26A_signal_pept_1_Lys-AS"/>
</dbReference>
<keyword evidence="7" id="KW-0645">Protease</keyword>
<dbReference type="OrthoDB" id="9802919at2"/>
<dbReference type="CDD" id="cd06530">
    <property type="entry name" value="S26_SPase_I"/>
    <property type="match status" value="1"/>
</dbReference>
<keyword evidence="10" id="KW-1185">Reference proteome</keyword>